<evidence type="ECO:0000256" key="1">
    <source>
        <dbReference type="SAM" id="MobiDB-lite"/>
    </source>
</evidence>
<feature type="compositionally biased region" description="Low complexity" evidence="1">
    <location>
        <begin position="31"/>
        <end position="46"/>
    </location>
</feature>
<dbReference type="PANTHER" id="PTHR43649:SF17">
    <property type="entry name" value="ABC TRANSPORTER SOLUTE BINDING PROTEIN-SUGAR TRANSPORT"/>
    <property type="match status" value="1"/>
</dbReference>
<feature type="region of interest" description="Disordered" evidence="1">
    <location>
        <begin position="25"/>
        <end position="46"/>
    </location>
</feature>
<dbReference type="InterPro" id="IPR050490">
    <property type="entry name" value="Bact_solute-bd_prot1"/>
</dbReference>
<protein>
    <submittedName>
        <fullName evidence="3">ABC transporter substrate-binding protein</fullName>
    </submittedName>
</protein>
<dbReference type="PROSITE" id="PS51257">
    <property type="entry name" value="PROKAR_LIPOPROTEIN"/>
    <property type="match status" value="1"/>
</dbReference>
<proteinExistence type="predicted"/>
<keyword evidence="4" id="KW-1185">Reference proteome</keyword>
<dbReference type="KEGG" id="ppsc:EHS13_10135"/>
<evidence type="ECO:0000313" key="4">
    <source>
        <dbReference type="Proteomes" id="UP000426246"/>
    </source>
</evidence>
<dbReference type="Gene3D" id="3.40.190.10">
    <property type="entry name" value="Periplasmic binding protein-like II"/>
    <property type="match status" value="2"/>
</dbReference>
<dbReference type="SUPFAM" id="SSF53850">
    <property type="entry name" value="Periplasmic binding protein-like II"/>
    <property type="match status" value="1"/>
</dbReference>
<dbReference type="PANTHER" id="PTHR43649">
    <property type="entry name" value="ARABINOSE-BINDING PROTEIN-RELATED"/>
    <property type="match status" value="1"/>
</dbReference>
<organism evidence="3 4">
    <name type="scientific">Paenibacillus psychroresistens</name>
    <dbReference type="NCBI Taxonomy" id="1778678"/>
    <lineage>
        <taxon>Bacteria</taxon>
        <taxon>Bacillati</taxon>
        <taxon>Bacillota</taxon>
        <taxon>Bacilli</taxon>
        <taxon>Bacillales</taxon>
        <taxon>Paenibacillaceae</taxon>
        <taxon>Paenibacillus</taxon>
    </lineage>
</organism>
<feature type="chain" id="PRO_5025387984" evidence="2">
    <location>
        <begin position="24"/>
        <end position="547"/>
    </location>
</feature>
<reference evidence="4" key="1">
    <citation type="submission" date="2018-11" db="EMBL/GenBank/DDBJ databases">
        <title>Complete genome sequence of Paenibacillus sp. ML311-T8.</title>
        <authorList>
            <person name="Nam Y.-D."/>
            <person name="Kang J."/>
            <person name="Chung W.-H."/>
            <person name="Park Y.S."/>
        </authorList>
    </citation>
    <scope>NUCLEOTIDE SEQUENCE [LARGE SCALE GENOMIC DNA]</scope>
    <source>
        <strain evidence="4">ML311-T8</strain>
    </source>
</reference>
<accession>A0A6B8RGA8</accession>
<dbReference type="OrthoDB" id="9787283at2"/>
<dbReference type="RefSeq" id="WP_155700238.1">
    <property type="nucleotide sequence ID" value="NZ_CP034235.1"/>
</dbReference>
<dbReference type="Proteomes" id="UP000426246">
    <property type="component" value="Chromosome"/>
</dbReference>
<gene>
    <name evidence="3" type="ORF">EHS13_10135</name>
</gene>
<evidence type="ECO:0000256" key="2">
    <source>
        <dbReference type="SAM" id="SignalP"/>
    </source>
</evidence>
<name>A0A6B8RGA8_9BACL</name>
<dbReference type="EMBL" id="CP034235">
    <property type="protein sequence ID" value="QGQ95220.1"/>
    <property type="molecule type" value="Genomic_DNA"/>
</dbReference>
<keyword evidence="2" id="KW-0732">Signal</keyword>
<evidence type="ECO:0000313" key="3">
    <source>
        <dbReference type="EMBL" id="QGQ95220.1"/>
    </source>
</evidence>
<dbReference type="AlphaFoldDB" id="A0A6B8RGA8"/>
<feature type="signal peptide" evidence="2">
    <location>
        <begin position="1"/>
        <end position="23"/>
    </location>
</feature>
<sequence length="547" mass="60636">MKKNSSKWLIVLIAVVMVMTACSKNKDSNPTSTGESTGTGKTTKLTAFSEQPARISSYNDNLLTQKIEKKLGIDIDFQTAPSEGAKDKQNLILASGDYPAAFIGGDFSKVDQLKYGALGVLVPLNDLIEEYGPNIKKAFVENPSLKAGITTPDGKIYALPGLDGCWHCYWPAKSWINEDWLKVLNMDMPTTTEEYEKVLLAMKNNDPNKNGKADEVPLSGYTSTGSDWGNPITFLMNAFVYTDPSNYLKLDNGKADLVADNEEWKQGLTYIKGLYDKGLIDQQAFTQNMEGLQKTAMNPDGVILGDFGDLWNGDIVTIYEEAVDQRWNQYVAVPPLKGPNGAQFSTYNGYRVPNGKFAITDKASKEQAIAAIKVADYLYTMEGALDNFQGVDGWVVPKEEQVGTNGKPALYTNPEGAATDWDAPTKTQWENGFYYMPIDLFHGRVSSQDMEVQEGNEVRLYNENLKYSGHEPAEDVRLPDIFINPDAAQSVAEMSTVINAYIKQNAVSFVIGQKDLNKDWDAYVKGIQDMDAAKYLKVYQDALDSYK</sequence>